<dbReference type="GeneID" id="109477025"/>
<dbReference type="GO" id="GO:0005509">
    <property type="term" value="F:calcium ion binding"/>
    <property type="evidence" value="ECO:0007669"/>
    <property type="project" value="InterPro"/>
</dbReference>
<evidence type="ECO:0000256" key="17">
    <source>
        <dbReference type="ARBA" id="ARBA00023242"/>
    </source>
</evidence>
<evidence type="ECO:0000256" key="26">
    <source>
        <dbReference type="SAM" id="Phobius"/>
    </source>
</evidence>
<evidence type="ECO:0000256" key="4">
    <source>
        <dbReference type="ARBA" id="ARBA00004251"/>
    </source>
</evidence>
<dbReference type="PANTHER" id="PTHR21559">
    <property type="entry name" value="DYSTROGLYCAN-RELATED"/>
    <property type="match status" value="1"/>
</dbReference>
<evidence type="ECO:0000256" key="21">
    <source>
        <dbReference type="ARBA" id="ARBA00026224"/>
    </source>
</evidence>
<protein>
    <recommendedName>
        <fullName evidence="21">Dystroglycan 1</fullName>
    </recommendedName>
    <alternativeName>
        <fullName evidence="23">Dystroglycan</fullName>
    </alternativeName>
    <alternativeName>
        <fullName evidence="22">Dystrophin-associated glycoprotein 1</fullName>
    </alternativeName>
</protein>
<dbReference type="InterPro" id="IPR030398">
    <property type="entry name" value="SEA_DG_dom"/>
</dbReference>
<proteinExistence type="predicted"/>
<evidence type="ECO:0000256" key="14">
    <source>
        <dbReference type="ARBA" id="ARBA00023157"/>
    </source>
</evidence>
<evidence type="ECO:0000256" key="19">
    <source>
        <dbReference type="ARBA" id="ARBA00023567"/>
    </source>
</evidence>
<dbReference type="PANTHER" id="PTHR21559:SF21">
    <property type="entry name" value="DYSTROGLYCAN 1"/>
    <property type="match status" value="1"/>
</dbReference>
<keyword evidence="14" id="KW-1015">Disulfide bond</keyword>
<keyword evidence="18" id="KW-0628">Postsynaptic cell membrane</keyword>
<evidence type="ECO:0000313" key="29">
    <source>
        <dbReference type="RefSeq" id="XP_019633602.1"/>
    </source>
</evidence>
<keyword evidence="9" id="KW-0597">Phosphoprotein</keyword>
<feature type="region of interest" description="Disordered" evidence="25">
    <location>
        <begin position="772"/>
        <end position="792"/>
    </location>
</feature>
<dbReference type="GO" id="GO:0043236">
    <property type="term" value="F:laminin binding"/>
    <property type="evidence" value="ECO:0007669"/>
    <property type="project" value="TreeGrafter"/>
</dbReference>
<dbReference type="AlphaFoldDB" id="A0A6P4YW86"/>
<feature type="compositionally biased region" description="Low complexity" evidence="25">
    <location>
        <begin position="535"/>
        <end position="545"/>
    </location>
</feature>
<evidence type="ECO:0000256" key="20">
    <source>
        <dbReference type="ARBA" id="ARBA00024991"/>
    </source>
</evidence>
<evidence type="ECO:0000256" key="25">
    <source>
        <dbReference type="SAM" id="MobiDB-lite"/>
    </source>
</evidence>
<evidence type="ECO:0000256" key="3">
    <source>
        <dbReference type="ARBA" id="ARBA00004245"/>
    </source>
</evidence>
<dbReference type="GO" id="GO:0021675">
    <property type="term" value="P:nerve development"/>
    <property type="evidence" value="ECO:0007669"/>
    <property type="project" value="TreeGrafter"/>
</dbReference>
<evidence type="ECO:0000256" key="11">
    <source>
        <dbReference type="ARBA" id="ARBA00022729"/>
    </source>
</evidence>
<feature type="region of interest" description="Disordered" evidence="25">
    <location>
        <begin position="1"/>
        <end position="27"/>
    </location>
</feature>
<evidence type="ECO:0000256" key="22">
    <source>
        <dbReference type="ARBA" id="ARBA00030092"/>
    </source>
</evidence>
<organism evidence="28 32">
    <name type="scientific">Branchiostoma belcheri</name>
    <name type="common">Amphioxus</name>
    <dbReference type="NCBI Taxonomy" id="7741"/>
    <lineage>
        <taxon>Eukaryota</taxon>
        <taxon>Metazoa</taxon>
        <taxon>Chordata</taxon>
        <taxon>Cephalochordata</taxon>
        <taxon>Leptocardii</taxon>
        <taxon>Amphioxiformes</taxon>
        <taxon>Branchiostomatidae</taxon>
        <taxon>Branchiostoma</taxon>
    </lineage>
</organism>
<evidence type="ECO:0000256" key="6">
    <source>
        <dbReference type="ARBA" id="ARBA00022475"/>
    </source>
</evidence>
<keyword evidence="16" id="KW-0206">Cytoskeleton</keyword>
<comment type="subcellular location">
    <subcellularLocation>
        <location evidence="1">Cell membrane</location>
        <location evidence="1">Sarcolemma</location>
    </subcellularLocation>
    <subcellularLocation>
        <location evidence="4">Cell membrane</location>
        <topology evidence="4">Single-pass type I membrane protein</topology>
    </subcellularLocation>
    <subcellularLocation>
        <location evidence="3">Cytoplasm</location>
        <location evidence="3">Cytoskeleton</location>
    </subcellularLocation>
    <subcellularLocation>
        <location evidence="5">Nucleus</location>
        <location evidence="5">Nucleoplasm</location>
    </subcellularLocation>
    <subcellularLocation>
        <location evidence="24">Postsynaptic cell membrane</location>
    </subcellularLocation>
    <subcellularLocation>
        <location evidence="2">Secreted</location>
        <location evidence="2">Extracellular space</location>
    </subcellularLocation>
</comment>
<dbReference type="Gene3D" id="2.60.40.10">
    <property type="entry name" value="Immunoglobulins"/>
    <property type="match status" value="2"/>
</dbReference>
<dbReference type="GO" id="GO:0007411">
    <property type="term" value="P:axon guidance"/>
    <property type="evidence" value="ECO:0007669"/>
    <property type="project" value="TreeGrafter"/>
</dbReference>
<evidence type="ECO:0000256" key="5">
    <source>
        <dbReference type="ARBA" id="ARBA00004642"/>
    </source>
</evidence>
<dbReference type="KEGG" id="bbel:109477025"/>
<evidence type="ECO:0000256" key="16">
    <source>
        <dbReference type="ARBA" id="ARBA00023212"/>
    </source>
</evidence>
<evidence type="ECO:0000313" key="32">
    <source>
        <dbReference type="RefSeq" id="XP_019633605.1"/>
    </source>
</evidence>
<dbReference type="InterPro" id="IPR027468">
    <property type="entry name" value="Alpha-dystroglycan_domain_2"/>
</dbReference>
<evidence type="ECO:0000256" key="15">
    <source>
        <dbReference type="ARBA" id="ARBA00023180"/>
    </source>
</evidence>
<evidence type="ECO:0000256" key="8">
    <source>
        <dbReference type="ARBA" id="ARBA00022525"/>
    </source>
</evidence>
<dbReference type="GO" id="GO:0002009">
    <property type="term" value="P:morphogenesis of an epithelium"/>
    <property type="evidence" value="ECO:0007669"/>
    <property type="project" value="TreeGrafter"/>
</dbReference>
<keyword evidence="12 26" id="KW-1133">Transmembrane helix</keyword>
<dbReference type="RefSeq" id="XP_019633605.1">
    <property type="nucleotide sequence ID" value="XM_019778046.1"/>
</dbReference>
<feature type="compositionally biased region" description="Basic and acidic residues" evidence="25">
    <location>
        <begin position="523"/>
        <end position="534"/>
    </location>
</feature>
<comment type="function">
    <text evidence="20">Transmembrane protein that plays important roles in connecting the extracellular matrix to the cytoskeleton. Acts as a cell adhesion receptor in both muscle and non-muscle tissues. Receptor for both DMD and UTRN and, through these interactions, scaffolds axin to the cytoskeleton. Also functions in cell adhesion-mediated signaling and implicated in cell polarity.</text>
</comment>
<keyword evidence="26" id="KW-0472">Membrane</keyword>
<dbReference type="InterPro" id="IPR008465">
    <property type="entry name" value="DAG1_C"/>
</dbReference>
<feature type="compositionally biased region" description="Pro residues" evidence="25">
    <location>
        <begin position="377"/>
        <end position="389"/>
    </location>
</feature>
<keyword evidence="6" id="KW-1003">Cell membrane</keyword>
<dbReference type="PROSITE" id="PS51699">
    <property type="entry name" value="SEA_DG"/>
    <property type="match status" value="1"/>
</dbReference>
<evidence type="ECO:0000256" key="18">
    <source>
        <dbReference type="ARBA" id="ARBA00023257"/>
    </source>
</evidence>
<evidence type="ECO:0000313" key="31">
    <source>
        <dbReference type="RefSeq" id="XP_019633604.1"/>
    </source>
</evidence>
<feature type="region of interest" description="Disordered" evidence="25">
    <location>
        <begin position="440"/>
        <end position="466"/>
    </location>
</feature>
<feature type="transmembrane region" description="Helical" evidence="26">
    <location>
        <begin position="63"/>
        <end position="82"/>
    </location>
</feature>
<dbReference type="GO" id="GO:0042383">
    <property type="term" value="C:sarcolemma"/>
    <property type="evidence" value="ECO:0007669"/>
    <property type="project" value="UniProtKB-SubCell"/>
</dbReference>
<dbReference type="InterPro" id="IPR041631">
    <property type="entry name" value="Alpha_DG1_N2"/>
</dbReference>
<feature type="region of interest" description="Disordered" evidence="25">
    <location>
        <begin position="492"/>
        <end position="563"/>
    </location>
</feature>
<dbReference type="InterPro" id="IPR015919">
    <property type="entry name" value="Cadherin-like_sf"/>
</dbReference>
<dbReference type="Pfam" id="PF18424">
    <property type="entry name" value="a_DG1_N2"/>
    <property type="match status" value="1"/>
</dbReference>
<keyword evidence="11" id="KW-0732">Signal</keyword>
<dbReference type="CDD" id="cd11303">
    <property type="entry name" value="Dystroglycan_repeat"/>
    <property type="match status" value="1"/>
</dbReference>
<evidence type="ECO:0000313" key="30">
    <source>
        <dbReference type="RefSeq" id="XP_019633603.1"/>
    </source>
</evidence>
<evidence type="ECO:0000256" key="10">
    <source>
        <dbReference type="ARBA" id="ARBA00022692"/>
    </source>
</evidence>
<evidence type="ECO:0000256" key="7">
    <source>
        <dbReference type="ARBA" id="ARBA00022490"/>
    </source>
</evidence>
<reference evidence="29 30" key="1">
    <citation type="submission" date="2025-04" db="UniProtKB">
        <authorList>
            <consortium name="RefSeq"/>
        </authorList>
    </citation>
    <scope>IDENTIFICATION</scope>
    <source>
        <tissue evidence="29 30">Gonad</tissue>
    </source>
</reference>
<feature type="compositionally biased region" description="Polar residues" evidence="25">
    <location>
        <begin position="1"/>
        <end position="10"/>
    </location>
</feature>
<dbReference type="GO" id="GO:0016011">
    <property type="term" value="C:dystroglycan complex"/>
    <property type="evidence" value="ECO:0007669"/>
    <property type="project" value="TreeGrafter"/>
</dbReference>
<evidence type="ECO:0000256" key="13">
    <source>
        <dbReference type="ARBA" id="ARBA00023018"/>
    </source>
</evidence>
<feature type="transmembrane region" description="Helical" evidence="26">
    <location>
        <begin position="801"/>
        <end position="826"/>
    </location>
</feature>
<evidence type="ECO:0000313" key="28">
    <source>
        <dbReference type="Proteomes" id="UP000515135"/>
    </source>
</evidence>
<dbReference type="GO" id="GO:0045211">
    <property type="term" value="C:postsynaptic membrane"/>
    <property type="evidence" value="ECO:0007669"/>
    <property type="project" value="UniProtKB-SubCell"/>
</dbReference>
<dbReference type="InterPro" id="IPR013783">
    <property type="entry name" value="Ig-like_fold"/>
</dbReference>
<gene>
    <name evidence="29 30 31 32" type="primary">LOC109477025</name>
</gene>
<keyword evidence="7" id="KW-0963">Cytoplasm</keyword>
<comment type="function">
    <text evidence="19">The dystroglycan complex is involved in a number of processes including laminin and basement membrane assembly, sarcolemmal stability, cell survival, peripheral nerve myelination, nodal structure, cell migration, and epithelial polarization.</text>
</comment>
<evidence type="ECO:0000256" key="23">
    <source>
        <dbReference type="ARBA" id="ARBA00031034"/>
    </source>
</evidence>
<feature type="domain" description="Peptidase S72" evidence="27">
    <location>
        <begin position="664"/>
        <end position="772"/>
    </location>
</feature>
<name>A0A6P4YW86_BRABE</name>
<keyword evidence="13" id="KW-0770">Synapse</keyword>
<feature type="compositionally biased region" description="Polar residues" evidence="25">
    <location>
        <begin position="440"/>
        <end position="460"/>
    </location>
</feature>
<dbReference type="OrthoDB" id="5990676at2759"/>
<dbReference type="Gene3D" id="3.30.70.1040">
    <property type="entry name" value="Dystroglycan, domain 2"/>
    <property type="match status" value="1"/>
</dbReference>
<sequence>MTATANQQPACKSHDSQHQPQECCHPQNLDSANQSNMAVPSLLVDVFCTYSSRRRGSISESRLTYTGTLLAVLVVCLLNFSAAGASKQHESNDVVTWLEMYPVSPVTDATVKSNVPVSVLWGVPDLTVVVGRLLQFTIPPDAFKGDIANYKVSAAGGGVLDSWVQWVASDRSLICIPTESDVGLHYITVTAIGKPNSTSELPSQASDVFSINVVPETAPESTAAPALASYLGNVENSVVCLPGEPFTMVTVIVDADPNKLYPKDKLKLLSGMKAHMKVPLDFLKLLPMGNKRILDASAFMAGPGNVKQSKTEGMLLSWTVGCGSDTSNLRGVNRVEKTAKNGEMARDLGYDVIGWHVTSPKPHVSKRMKRQLQLRPTPTPVPGRPLPPEEVPESSAIPPTRVIPTQASPIFTDMGRTATLEPTPAPSKVVPTDTRVSLTASPRATRTKPTMSASMMQTPTMLPPRPTRIDVVTSTVVPSRSELITPTPVFTVPVTPTQVTPPVTTPDRTPGRTPEKTTTPKTTRPDDTTPKKETTPQATTQEPATFPKTPQVPTEPNTPPELINHIDRVTVYQGEVLRFKIPRDTFYDVEDGNTRKLKLVFMNIDGLIMPKNSWIRFNDTSQELYGLPMGEHVGTGEYLMAALDSAGAVARDAFEIQVLPRTKQFNHKFSVRIDYDFDKFKYDVNKQLLLMEKLAKLYGESDTSSITVQEFKAGSVIYSWSNNTLPYYPCPSEEITRLRAKLMKDGEINPELVEALKPEFIVTRVSVAPAGPCDTGRGTDSPGGPIIDTASDRKTSEDDKWLHIVLPAVICAAILLLLGLIIFLLYRRRRKGKLSKEDKHTFVNKGIPIIFADELEDTKPTTSSTPVIMKDEKPPLPPPEYPKVPLPDMPPGVDPPHTPDDEFSTPPYQPPPPFSTPQGSRGTRPVIAPPYRSPPPYVPP</sequence>
<feature type="compositionally biased region" description="Pro residues" evidence="25">
    <location>
        <begin position="927"/>
        <end position="940"/>
    </location>
</feature>
<feature type="compositionally biased region" description="Low complexity" evidence="25">
    <location>
        <begin position="492"/>
        <end position="508"/>
    </location>
</feature>
<dbReference type="CDD" id="cd11305">
    <property type="entry name" value="alpha_DG_C"/>
    <property type="match status" value="1"/>
</dbReference>
<dbReference type="InterPro" id="IPR006644">
    <property type="entry name" value="Cadg"/>
</dbReference>
<dbReference type="RefSeq" id="XP_019633604.1">
    <property type="nucleotide sequence ID" value="XM_019778045.1"/>
</dbReference>
<feature type="region of interest" description="Disordered" evidence="25">
    <location>
        <begin position="855"/>
        <end position="940"/>
    </location>
</feature>
<keyword evidence="17" id="KW-0539">Nucleus</keyword>
<dbReference type="SUPFAM" id="SSF49313">
    <property type="entry name" value="Cadherin-like"/>
    <property type="match status" value="2"/>
</dbReference>
<dbReference type="SMART" id="SM00736">
    <property type="entry name" value="CADG"/>
    <property type="match status" value="2"/>
</dbReference>
<dbReference type="GO" id="GO:0005576">
    <property type="term" value="C:extracellular region"/>
    <property type="evidence" value="ECO:0007669"/>
    <property type="project" value="UniProtKB-SubCell"/>
</dbReference>
<keyword evidence="28" id="KW-1185">Reference proteome</keyword>
<dbReference type="RefSeq" id="XP_019633602.1">
    <property type="nucleotide sequence ID" value="XM_019778043.1"/>
</dbReference>
<keyword evidence="10 26" id="KW-0812">Transmembrane</keyword>
<dbReference type="GO" id="GO:0005654">
    <property type="term" value="C:nucleoplasm"/>
    <property type="evidence" value="ECO:0007669"/>
    <property type="project" value="UniProtKB-SubCell"/>
</dbReference>
<evidence type="ECO:0000256" key="24">
    <source>
        <dbReference type="ARBA" id="ARBA00034100"/>
    </source>
</evidence>
<evidence type="ECO:0000256" key="12">
    <source>
        <dbReference type="ARBA" id="ARBA00022989"/>
    </source>
</evidence>
<dbReference type="Pfam" id="PF05454">
    <property type="entry name" value="DAG1"/>
    <property type="match status" value="1"/>
</dbReference>
<evidence type="ECO:0000256" key="1">
    <source>
        <dbReference type="ARBA" id="ARBA00004135"/>
    </source>
</evidence>
<keyword evidence="8" id="KW-0964">Secreted</keyword>
<evidence type="ECO:0000259" key="27">
    <source>
        <dbReference type="PROSITE" id="PS51699"/>
    </source>
</evidence>
<evidence type="ECO:0000256" key="2">
    <source>
        <dbReference type="ARBA" id="ARBA00004239"/>
    </source>
</evidence>
<feature type="region of interest" description="Disordered" evidence="25">
    <location>
        <begin position="362"/>
        <end position="401"/>
    </location>
</feature>
<feature type="compositionally biased region" description="Pro residues" evidence="25">
    <location>
        <begin position="875"/>
        <end position="896"/>
    </location>
</feature>
<evidence type="ECO:0000256" key="9">
    <source>
        <dbReference type="ARBA" id="ARBA00022553"/>
    </source>
</evidence>
<dbReference type="GO" id="GO:0005856">
    <property type="term" value="C:cytoskeleton"/>
    <property type="evidence" value="ECO:0007669"/>
    <property type="project" value="UniProtKB-SubCell"/>
</dbReference>
<dbReference type="Proteomes" id="UP000515135">
    <property type="component" value="Unplaced"/>
</dbReference>
<feature type="compositionally biased region" description="Basic residues" evidence="25">
    <location>
        <begin position="363"/>
        <end position="372"/>
    </location>
</feature>
<accession>A0A6P4YW86</accession>
<dbReference type="SUPFAM" id="SSF111006">
    <property type="entry name" value="Dystroglycan, domain 2"/>
    <property type="match status" value="1"/>
</dbReference>
<keyword evidence="15" id="KW-0325">Glycoprotein</keyword>
<dbReference type="RefSeq" id="XP_019633603.1">
    <property type="nucleotide sequence ID" value="XM_019778044.1"/>
</dbReference>